<reference evidence="7 8" key="1">
    <citation type="submission" date="2018-07" db="EMBL/GenBank/DDBJ databases">
        <title>The complete nuclear genome of the prasinophyte Chloropicon primus (CCMP1205).</title>
        <authorList>
            <person name="Pombert J.-F."/>
            <person name="Otis C."/>
            <person name="Turmel M."/>
            <person name="Lemieux C."/>
        </authorList>
    </citation>
    <scope>NUCLEOTIDE SEQUENCE [LARGE SCALE GENOMIC DNA]</scope>
    <source>
        <strain evidence="7 8">CCMP1205</strain>
    </source>
</reference>
<gene>
    <name evidence="7" type="ORF">A3770_01p03450</name>
</gene>
<dbReference type="PANTHER" id="PTHR12391">
    <property type="entry name" value="ARP2/3 COMPLEX 21 KD SUBUNIT"/>
    <property type="match status" value="1"/>
</dbReference>
<dbReference type="EMBL" id="CP031034">
    <property type="protein sequence ID" value="QDZ17827.1"/>
    <property type="molecule type" value="Genomic_DNA"/>
</dbReference>
<keyword evidence="4 6" id="KW-0009">Actin-binding</keyword>
<comment type="subunit">
    <text evidence="6">Component of the Arp2/3 complex.</text>
</comment>
<evidence type="ECO:0000313" key="8">
    <source>
        <dbReference type="Proteomes" id="UP000316726"/>
    </source>
</evidence>
<comment type="subcellular location">
    <subcellularLocation>
        <location evidence="1 6">Cytoplasm</location>
        <location evidence="1 6">Cytoskeleton</location>
    </subcellularLocation>
</comment>
<dbReference type="STRING" id="1764295.A0A5B8MBS3"/>
<proteinExistence type="inferred from homology"/>
<keyword evidence="3 6" id="KW-0963">Cytoplasm</keyword>
<comment type="function">
    <text evidence="6">Functions as component of the Arp2/3 complex which is involved in regulation of actin polymerization and together with an activating nucleation-promoting factor (NPF) mediates the formation of branched actin networks.</text>
</comment>
<dbReference type="Pfam" id="PF04062">
    <property type="entry name" value="P21-Arc"/>
    <property type="match status" value="1"/>
</dbReference>
<comment type="similarity">
    <text evidence="2 6">Belongs to the ARPC3 family.</text>
</comment>
<evidence type="ECO:0000256" key="2">
    <source>
        <dbReference type="ARBA" id="ARBA00010856"/>
    </source>
</evidence>
<dbReference type="InterPro" id="IPR036753">
    <property type="entry name" value="ARPC3_sf"/>
</dbReference>
<keyword evidence="8" id="KW-1185">Reference proteome</keyword>
<evidence type="ECO:0000256" key="5">
    <source>
        <dbReference type="ARBA" id="ARBA00023212"/>
    </source>
</evidence>
<dbReference type="Gene3D" id="1.10.1760.10">
    <property type="entry name" value="Actin-related protein 2/3 complex subunit 3"/>
    <property type="match status" value="1"/>
</dbReference>
<dbReference type="SUPFAM" id="SSF69060">
    <property type="entry name" value="Arp2/3 complex 21 kDa subunit ARPC3"/>
    <property type="match status" value="1"/>
</dbReference>
<dbReference type="PIRSF" id="PIRSF016315">
    <property type="entry name" value="ARP2/3_P21-Arc"/>
    <property type="match status" value="1"/>
</dbReference>
<evidence type="ECO:0000256" key="6">
    <source>
        <dbReference type="PIRNR" id="PIRNR016315"/>
    </source>
</evidence>
<name>A0A5B8MBS3_9CHLO</name>
<dbReference type="Proteomes" id="UP000316726">
    <property type="component" value="Chromosome 1"/>
</dbReference>
<evidence type="ECO:0000313" key="7">
    <source>
        <dbReference type="EMBL" id="QDZ17827.1"/>
    </source>
</evidence>
<dbReference type="AlphaFoldDB" id="A0A5B8MBS3"/>
<sequence>MVYHCSISVDASTKLACGAAVLPLKTQTAGPAPHVFEGQDVVDEAIYLFRSNVLFRKYDVKGPGDRTLIYLTLYINACLKATEDAKTKDQAKKILDALAQENFKIPGDVGFALGGFMAAPKTGAEGELFRGYMKQCREEVSIRILDFCFKKDGTPDKYWYAFAKKTFMNKNLS</sequence>
<dbReference type="GO" id="GO:0005885">
    <property type="term" value="C:Arp2/3 protein complex"/>
    <property type="evidence" value="ECO:0007669"/>
    <property type="project" value="UniProtKB-UniRule"/>
</dbReference>
<dbReference type="OrthoDB" id="200404at2759"/>
<keyword evidence="5 6" id="KW-0206">Cytoskeleton</keyword>
<evidence type="ECO:0000256" key="1">
    <source>
        <dbReference type="ARBA" id="ARBA00004245"/>
    </source>
</evidence>
<dbReference type="InterPro" id="IPR007204">
    <property type="entry name" value="ARPC3"/>
</dbReference>
<evidence type="ECO:0000256" key="4">
    <source>
        <dbReference type="ARBA" id="ARBA00023203"/>
    </source>
</evidence>
<evidence type="ECO:0000256" key="3">
    <source>
        <dbReference type="ARBA" id="ARBA00022490"/>
    </source>
</evidence>
<dbReference type="GO" id="GO:0003779">
    <property type="term" value="F:actin binding"/>
    <property type="evidence" value="ECO:0007669"/>
    <property type="project" value="UniProtKB-KW"/>
</dbReference>
<organism evidence="7 8">
    <name type="scientific">Chloropicon primus</name>
    <dbReference type="NCBI Taxonomy" id="1764295"/>
    <lineage>
        <taxon>Eukaryota</taxon>
        <taxon>Viridiplantae</taxon>
        <taxon>Chlorophyta</taxon>
        <taxon>Chloropicophyceae</taxon>
        <taxon>Chloropicales</taxon>
        <taxon>Chloropicaceae</taxon>
        <taxon>Chloropicon</taxon>
    </lineage>
</organism>
<dbReference type="GO" id="GO:0034314">
    <property type="term" value="P:Arp2/3 complex-mediated actin nucleation"/>
    <property type="evidence" value="ECO:0007669"/>
    <property type="project" value="UniProtKB-UniRule"/>
</dbReference>
<dbReference type="GO" id="GO:0030833">
    <property type="term" value="P:regulation of actin filament polymerization"/>
    <property type="evidence" value="ECO:0007669"/>
    <property type="project" value="InterPro"/>
</dbReference>
<accession>A0A5B8MBS3</accession>
<protein>
    <recommendedName>
        <fullName evidence="6">Actin-related protein 2/3 complex subunit 3</fullName>
    </recommendedName>
</protein>